<organism evidence="2 3">
    <name type="scientific">Mycena metata</name>
    <dbReference type="NCBI Taxonomy" id="1033252"/>
    <lineage>
        <taxon>Eukaryota</taxon>
        <taxon>Fungi</taxon>
        <taxon>Dikarya</taxon>
        <taxon>Basidiomycota</taxon>
        <taxon>Agaricomycotina</taxon>
        <taxon>Agaricomycetes</taxon>
        <taxon>Agaricomycetidae</taxon>
        <taxon>Agaricales</taxon>
        <taxon>Marasmiineae</taxon>
        <taxon>Mycenaceae</taxon>
        <taxon>Mycena</taxon>
    </lineage>
</organism>
<accession>A0AAD7MAI3</accession>
<evidence type="ECO:0000313" key="3">
    <source>
        <dbReference type="Proteomes" id="UP001215598"/>
    </source>
</evidence>
<evidence type="ECO:0000256" key="1">
    <source>
        <dbReference type="SAM" id="MobiDB-lite"/>
    </source>
</evidence>
<feature type="compositionally biased region" description="Polar residues" evidence="1">
    <location>
        <begin position="116"/>
        <end position="125"/>
    </location>
</feature>
<gene>
    <name evidence="2" type="ORF">B0H16DRAFT_1481533</name>
</gene>
<dbReference type="EMBL" id="JARKIB010000441">
    <property type="protein sequence ID" value="KAJ7707902.1"/>
    <property type="molecule type" value="Genomic_DNA"/>
</dbReference>
<comment type="caution">
    <text evidence="2">The sequence shown here is derived from an EMBL/GenBank/DDBJ whole genome shotgun (WGS) entry which is preliminary data.</text>
</comment>
<sequence length="164" mass="17787">MTYSFWLEGNVPQWRGNEFISAPAGDATQGRRDSGKYAREALDRCNGVHWQIRQSSTIGKSLEADPKEGRRIESKTIVISASRRSVNQAENQGNDTLGMATVPVFAGGTGPVDGTPSRTVPTSASENKRAGTGGNLAVDTRPLTAADGRRRVGEFWRRSEHIVT</sequence>
<feature type="region of interest" description="Disordered" evidence="1">
    <location>
        <begin position="108"/>
        <end position="139"/>
    </location>
</feature>
<evidence type="ECO:0000313" key="2">
    <source>
        <dbReference type="EMBL" id="KAJ7707902.1"/>
    </source>
</evidence>
<reference evidence="2" key="1">
    <citation type="submission" date="2023-03" db="EMBL/GenBank/DDBJ databases">
        <title>Massive genome expansion in bonnet fungi (Mycena s.s.) driven by repeated elements and novel gene families across ecological guilds.</title>
        <authorList>
            <consortium name="Lawrence Berkeley National Laboratory"/>
            <person name="Harder C.B."/>
            <person name="Miyauchi S."/>
            <person name="Viragh M."/>
            <person name="Kuo A."/>
            <person name="Thoen E."/>
            <person name="Andreopoulos B."/>
            <person name="Lu D."/>
            <person name="Skrede I."/>
            <person name="Drula E."/>
            <person name="Henrissat B."/>
            <person name="Morin E."/>
            <person name="Kohler A."/>
            <person name="Barry K."/>
            <person name="LaButti K."/>
            <person name="Morin E."/>
            <person name="Salamov A."/>
            <person name="Lipzen A."/>
            <person name="Mereny Z."/>
            <person name="Hegedus B."/>
            <person name="Baldrian P."/>
            <person name="Stursova M."/>
            <person name="Weitz H."/>
            <person name="Taylor A."/>
            <person name="Grigoriev I.V."/>
            <person name="Nagy L.G."/>
            <person name="Martin F."/>
            <person name="Kauserud H."/>
        </authorList>
    </citation>
    <scope>NUCLEOTIDE SEQUENCE</scope>
    <source>
        <strain evidence="2">CBHHK182m</strain>
    </source>
</reference>
<dbReference type="Proteomes" id="UP001215598">
    <property type="component" value="Unassembled WGS sequence"/>
</dbReference>
<keyword evidence="3" id="KW-1185">Reference proteome</keyword>
<protein>
    <submittedName>
        <fullName evidence="2">Uncharacterized protein</fullName>
    </submittedName>
</protein>
<proteinExistence type="predicted"/>
<dbReference type="AlphaFoldDB" id="A0AAD7MAI3"/>
<name>A0AAD7MAI3_9AGAR</name>